<evidence type="ECO:0000256" key="5">
    <source>
        <dbReference type="HAMAP-Rule" id="MF_00956"/>
    </source>
</evidence>
<gene>
    <name evidence="5" type="primary">fcl</name>
    <name evidence="7" type="ORF">SAMN04488518_105242</name>
</gene>
<reference evidence="7 8" key="1">
    <citation type="submission" date="2016-10" db="EMBL/GenBank/DDBJ databases">
        <authorList>
            <person name="Varghese N."/>
            <person name="Submissions S."/>
        </authorList>
    </citation>
    <scope>NUCLEOTIDE SEQUENCE [LARGE SCALE GENOMIC DNA]</scope>
    <source>
        <strain evidence="7 8">DSM 16392</strain>
    </source>
</reference>
<comment type="catalytic activity">
    <reaction evidence="5">
        <text>GDP-beta-L-fucose + NADP(+) = GDP-4-dehydro-alpha-D-rhamnose + NADPH + H(+)</text>
        <dbReference type="Rhea" id="RHEA:18885"/>
        <dbReference type="ChEBI" id="CHEBI:15378"/>
        <dbReference type="ChEBI" id="CHEBI:57273"/>
        <dbReference type="ChEBI" id="CHEBI:57783"/>
        <dbReference type="ChEBI" id="CHEBI:57964"/>
        <dbReference type="ChEBI" id="CHEBI:58349"/>
        <dbReference type="EC" id="1.1.1.271"/>
    </reaction>
</comment>
<evidence type="ECO:0000256" key="4">
    <source>
        <dbReference type="ARBA" id="ARBA00023235"/>
    </source>
</evidence>
<dbReference type="PANTHER" id="PTHR43238">
    <property type="entry name" value="GDP-L-FUCOSE SYNTHASE"/>
    <property type="match status" value="1"/>
</dbReference>
<feature type="binding site" evidence="5">
    <location>
        <position position="278"/>
    </location>
    <ligand>
        <name>substrate</name>
    </ligand>
</feature>
<proteinExistence type="inferred from homology"/>
<dbReference type="RefSeq" id="WP_093519549.1">
    <property type="nucleotide sequence ID" value="NZ_FOSK01000005.1"/>
</dbReference>
<dbReference type="EMBL" id="FOSK01000005">
    <property type="protein sequence ID" value="SFK46817.1"/>
    <property type="molecule type" value="Genomic_DNA"/>
</dbReference>
<feature type="binding site" evidence="5">
    <location>
        <position position="211"/>
    </location>
    <ligand>
        <name>substrate</name>
    </ligand>
</feature>
<dbReference type="Proteomes" id="UP000199598">
    <property type="component" value="Unassembled WGS sequence"/>
</dbReference>
<feature type="binding site" evidence="5">
    <location>
        <position position="196"/>
    </location>
    <ligand>
        <name>substrate</name>
    </ligand>
</feature>
<accession>A0A1I3ZS96</accession>
<dbReference type="PANTHER" id="PTHR43238:SF1">
    <property type="entry name" value="GDP-L-FUCOSE SYNTHASE"/>
    <property type="match status" value="1"/>
</dbReference>
<keyword evidence="2 5" id="KW-0521">NADP</keyword>
<feature type="binding site" evidence="5">
    <location>
        <begin position="114"/>
        <end position="117"/>
    </location>
    <ligand>
        <name>NADP(+)</name>
        <dbReference type="ChEBI" id="CHEBI:58349"/>
    </ligand>
</feature>
<feature type="site" description="Important for catalytic activity" evidence="5">
    <location>
        <position position="118"/>
    </location>
</feature>
<evidence type="ECO:0000256" key="2">
    <source>
        <dbReference type="ARBA" id="ARBA00022857"/>
    </source>
</evidence>
<keyword evidence="8" id="KW-1185">Reference proteome</keyword>
<organism evidence="7 8">
    <name type="scientific">Pseudovibrio ascidiaceicola</name>
    <dbReference type="NCBI Taxonomy" id="285279"/>
    <lineage>
        <taxon>Bacteria</taxon>
        <taxon>Pseudomonadati</taxon>
        <taxon>Pseudomonadota</taxon>
        <taxon>Alphaproteobacteria</taxon>
        <taxon>Hyphomicrobiales</taxon>
        <taxon>Stappiaceae</taxon>
        <taxon>Pseudovibrio</taxon>
    </lineage>
</organism>
<evidence type="ECO:0000313" key="7">
    <source>
        <dbReference type="EMBL" id="SFK46817.1"/>
    </source>
</evidence>
<sequence length="322" mass="35431">MPDLQPVDFDLTGKTVFVAGHKGMVGRALMKRLAREKCTLLTADRSQVDLTMQAETLAFLQEAKPEVVIVAAAKVGGIWANNEYPAEFLYENLAIETNLIRGAFAAGVQKLLFLGSSCIYPKHAPQPIEEGALLSGPLEATNEWYAIAKIAGIKLCQAFRRQYDCDFISAMPTNLYGPGDNFDLTSSHVLPALMRKVHEAKISGAVSFEIWGTGAPRREFLHCDDCADALVHLLKTYSAEEHINVGFGADISILELAQRLSKVLGYQGAITQDTSKPDGTARKLMSSARLQRLGWEPSISLDKGIRQTYQWFLENGVQKELV</sequence>
<feature type="domain" description="NAD-dependent epimerase/dehydratase" evidence="6">
    <location>
        <begin position="16"/>
        <end position="246"/>
    </location>
</feature>
<feature type="active site" description="Proton donor/acceptor" evidence="5">
    <location>
        <position position="145"/>
    </location>
</feature>
<evidence type="ECO:0000256" key="3">
    <source>
        <dbReference type="ARBA" id="ARBA00023002"/>
    </source>
</evidence>
<dbReference type="Gene3D" id="3.40.50.720">
    <property type="entry name" value="NAD(P)-binding Rossmann-like Domain"/>
    <property type="match status" value="1"/>
</dbReference>
<feature type="binding site" evidence="5">
    <location>
        <position position="149"/>
    </location>
    <ligand>
        <name>NADP(+)</name>
        <dbReference type="ChEBI" id="CHEBI:58349"/>
    </ligand>
</feature>
<dbReference type="Pfam" id="PF01370">
    <property type="entry name" value="Epimerase"/>
    <property type="match status" value="1"/>
</dbReference>
<dbReference type="HAMAP" id="MF_00956">
    <property type="entry name" value="GDP_fucose_synth"/>
    <property type="match status" value="1"/>
</dbReference>
<comment type="caution">
    <text evidence="7">The sequence shown here is derived from an EMBL/GenBank/DDBJ whole genome shotgun (WGS) entry which is preliminary data.</text>
</comment>
<feature type="binding site" evidence="5">
    <location>
        <begin position="20"/>
        <end position="26"/>
    </location>
    <ligand>
        <name>NADP(+)</name>
        <dbReference type="ChEBI" id="CHEBI:58349"/>
    </ligand>
</feature>
<name>A0A1I3ZS96_9HYPH</name>
<dbReference type="EC" id="1.1.1.271" evidence="5"/>
<dbReference type="InterPro" id="IPR036291">
    <property type="entry name" value="NAD(P)-bd_dom_sf"/>
</dbReference>
<feature type="binding site" evidence="5">
    <location>
        <position position="188"/>
    </location>
    <ligand>
        <name>NADP(+)</name>
        <dbReference type="ChEBI" id="CHEBI:58349"/>
    </ligand>
</feature>
<feature type="binding site" evidence="5">
    <location>
        <begin position="172"/>
        <end position="175"/>
    </location>
    <ligand>
        <name>NADP(+)</name>
        <dbReference type="ChEBI" id="CHEBI:58349"/>
    </ligand>
</feature>
<dbReference type="SUPFAM" id="SSF51735">
    <property type="entry name" value="NAD(P)-binding Rossmann-fold domains"/>
    <property type="match status" value="1"/>
</dbReference>
<comment type="similarity">
    <text evidence="1 5">Belongs to the NAD(P)-dependent epimerase/dehydratase family. Fucose synthase subfamily.</text>
</comment>
<keyword evidence="5" id="KW-0511">Multifunctional enzyme</keyword>
<feature type="site" description="Important for catalytic activity" evidence="5">
    <location>
        <position position="116"/>
    </location>
</feature>
<evidence type="ECO:0000256" key="1">
    <source>
        <dbReference type="ARBA" id="ARBA00005959"/>
    </source>
</evidence>
<comment type="pathway">
    <text evidence="5">Nucleotide-sugar biosynthesis; GDP-L-fucose biosynthesis via de novo pathway; GDP-L-fucose from GDP-alpha-D-mannose: step 2/2.</text>
</comment>
<dbReference type="Gene3D" id="3.90.25.10">
    <property type="entry name" value="UDP-galactose 4-epimerase, domain 1"/>
    <property type="match status" value="1"/>
</dbReference>
<comment type="function">
    <text evidence="5">Catalyzes the two-step NADP-dependent conversion of GDP-4-dehydro-6-deoxy-D-mannose to GDP-fucose, involving an epimerase and a reductase reaction.</text>
</comment>
<dbReference type="InterPro" id="IPR001509">
    <property type="entry name" value="Epimerase_deHydtase"/>
</dbReference>
<dbReference type="InterPro" id="IPR028614">
    <property type="entry name" value="GDP_fucose/colitose_synth"/>
</dbReference>
<keyword evidence="3 5" id="KW-0560">Oxidoreductase</keyword>
<protein>
    <recommendedName>
        <fullName evidence="5">GDP-L-fucose synthase</fullName>
        <ecNumber evidence="5">1.1.1.271</ecNumber>
    </recommendedName>
    <alternativeName>
        <fullName evidence="5">GDP-4-keto-6-deoxy-D-mannose-3,5-epimerase-4-reductase</fullName>
    </alternativeName>
</protein>
<dbReference type="CDD" id="cd05239">
    <property type="entry name" value="GDP_FS_SDR_e"/>
    <property type="match status" value="1"/>
</dbReference>
<evidence type="ECO:0000313" key="8">
    <source>
        <dbReference type="Proteomes" id="UP000199598"/>
    </source>
</evidence>
<evidence type="ECO:0000259" key="6">
    <source>
        <dbReference type="Pfam" id="PF01370"/>
    </source>
</evidence>
<keyword evidence="4 5" id="KW-0413">Isomerase</keyword>
<feature type="binding site" evidence="5">
    <location>
        <position position="218"/>
    </location>
    <ligand>
        <name>substrate</name>
    </ligand>
</feature>